<keyword evidence="12 14" id="KW-0378">Hydrolase</keyword>
<feature type="binding site" evidence="14 15">
    <location>
        <position position="138"/>
    </location>
    <ligand>
        <name>a divalent metal cation</name>
        <dbReference type="ChEBI" id="CHEBI:60240"/>
    </ligand>
</feature>
<dbReference type="PANTHER" id="PTHR10954">
    <property type="entry name" value="RIBONUCLEASE H2 SUBUNIT A"/>
    <property type="match status" value="1"/>
</dbReference>
<evidence type="ECO:0000256" key="13">
    <source>
        <dbReference type="ARBA" id="ARBA00023211"/>
    </source>
</evidence>
<reference evidence="18 19" key="1">
    <citation type="submission" date="2020-03" db="EMBL/GenBank/DDBJ databases">
        <title>Genomic Encyclopedia of Type Strains, Phase IV (KMG-IV): sequencing the most valuable type-strain genomes for metagenomic binning, comparative biology and taxonomic classification.</title>
        <authorList>
            <person name="Goeker M."/>
        </authorList>
    </citation>
    <scope>NUCLEOTIDE SEQUENCE [LARGE SCALE GENOMIC DNA]</scope>
    <source>
        <strain evidence="18 19">DSM 4736</strain>
    </source>
</reference>
<evidence type="ECO:0000313" key="19">
    <source>
        <dbReference type="Proteomes" id="UP000587415"/>
    </source>
</evidence>
<comment type="subcellular location">
    <subcellularLocation>
        <location evidence="4 14">Cytoplasm</location>
    </subcellularLocation>
</comment>
<dbReference type="GO" id="GO:0043137">
    <property type="term" value="P:DNA replication, removal of RNA primer"/>
    <property type="evidence" value="ECO:0007669"/>
    <property type="project" value="TreeGrafter"/>
</dbReference>
<dbReference type="EC" id="3.1.26.4" evidence="6 14"/>
<dbReference type="AlphaFoldDB" id="A0A7X5YIN6"/>
<dbReference type="Pfam" id="PF01351">
    <property type="entry name" value="RNase_HII"/>
    <property type="match status" value="1"/>
</dbReference>
<keyword evidence="9 14" id="KW-0540">Nuclease</keyword>
<feature type="binding site" evidence="14 15">
    <location>
        <position position="46"/>
    </location>
    <ligand>
        <name>a divalent metal cation</name>
        <dbReference type="ChEBI" id="CHEBI:60240"/>
    </ligand>
</feature>
<evidence type="ECO:0000256" key="9">
    <source>
        <dbReference type="ARBA" id="ARBA00022722"/>
    </source>
</evidence>
<name>A0A7X5YIN6_9CAUL</name>
<dbReference type="HAMAP" id="MF_00052_B">
    <property type="entry name" value="RNase_HII_B"/>
    <property type="match status" value="1"/>
</dbReference>
<evidence type="ECO:0000256" key="4">
    <source>
        <dbReference type="ARBA" id="ARBA00004496"/>
    </source>
</evidence>
<dbReference type="InterPro" id="IPR024567">
    <property type="entry name" value="RNase_HII/HIII_dom"/>
</dbReference>
<dbReference type="InterPro" id="IPR022898">
    <property type="entry name" value="RNase_HII"/>
</dbReference>
<dbReference type="InterPro" id="IPR012337">
    <property type="entry name" value="RNaseH-like_sf"/>
</dbReference>
<keyword evidence="19" id="KW-1185">Reference proteome</keyword>
<comment type="similarity">
    <text evidence="5 14 16">Belongs to the RNase HII family.</text>
</comment>
<evidence type="ECO:0000256" key="2">
    <source>
        <dbReference type="ARBA" id="ARBA00001946"/>
    </source>
</evidence>
<dbReference type="PANTHER" id="PTHR10954:SF18">
    <property type="entry name" value="RIBONUCLEASE HII"/>
    <property type="match status" value="1"/>
</dbReference>
<evidence type="ECO:0000259" key="17">
    <source>
        <dbReference type="PROSITE" id="PS51975"/>
    </source>
</evidence>
<feature type="domain" description="RNase H type-2" evidence="17">
    <location>
        <begin position="40"/>
        <end position="226"/>
    </location>
</feature>
<dbReference type="SUPFAM" id="SSF53098">
    <property type="entry name" value="Ribonuclease H-like"/>
    <property type="match status" value="1"/>
</dbReference>
<keyword evidence="8 14" id="KW-0963">Cytoplasm</keyword>
<accession>A0A7X5YIN6</accession>
<gene>
    <name evidence="14" type="primary">rnhB</name>
    <name evidence="18" type="ORF">GGQ87_000159</name>
</gene>
<evidence type="ECO:0000256" key="1">
    <source>
        <dbReference type="ARBA" id="ARBA00000077"/>
    </source>
</evidence>
<evidence type="ECO:0000256" key="3">
    <source>
        <dbReference type="ARBA" id="ARBA00004065"/>
    </source>
</evidence>
<proteinExistence type="inferred from homology"/>
<evidence type="ECO:0000256" key="5">
    <source>
        <dbReference type="ARBA" id="ARBA00007383"/>
    </source>
</evidence>
<comment type="function">
    <text evidence="3 14 16">Endonuclease that specifically degrades the RNA of RNA-DNA hybrids.</text>
</comment>
<dbReference type="InterPro" id="IPR036397">
    <property type="entry name" value="RNaseH_sf"/>
</dbReference>
<dbReference type="GO" id="GO:0004523">
    <property type="term" value="F:RNA-DNA hybrid ribonuclease activity"/>
    <property type="evidence" value="ECO:0007669"/>
    <property type="project" value="UniProtKB-UniRule"/>
</dbReference>
<dbReference type="Proteomes" id="UP000587415">
    <property type="component" value="Unassembled WGS sequence"/>
</dbReference>
<feature type="binding site" evidence="14 15">
    <location>
        <position position="47"/>
    </location>
    <ligand>
        <name>a divalent metal cation</name>
        <dbReference type="ChEBI" id="CHEBI:60240"/>
    </ligand>
</feature>
<evidence type="ECO:0000256" key="7">
    <source>
        <dbReference type="ARBA" id="ARBA00019179"/>
    </source>
</evidence>
<dbReference type="EMBL" id="JAATJM010000001">
    <property type="protein sequence ID" value="NJC39901.1"/>
    <property type="molecule type" value="Genomic_DNA"/>
</dbReference>
<keyword evidence="13 14" id="KW-0464">Manganese</keyword>
<comment type="catalytic activity">
    <reaction evidence="1 14 15 16">
        <text>Endonucleolytic cleavage to 5'-phosphomonoester.</text>
        <dbReference type="EC" id="3.1.26.4"/>
    </reaction>
</comment>
<evidence type="ECO:0000256" key="10">
    <source>
        <dbReference type="ARBA" id="ARBA00022723"/>
    </source>
</evidence>
<evidence type="ECO:0000256" key="16">
    <source>
        <dbReference type="RuleBase" id="RU003515"/>
    </source>
</evidence>
<dbReference type="CDD" id="cd07182">
    <property type="entry name" value="RNase_HII_bacteria_HII_like"/>
    <property type="match status" value="1"/>
</dbReference>
<evidence type="ECO:0000256" key="12">
    <source>
        <dbReference type="ARBA" id="ARBA00022801"/>
    </source>
</evidence>
<dbReference type="GO" id="GO:0030145">
    <property type="term" value="F:manganese ion binding"/>
    <property type="evidence" value="ECO:0007669"/>
    <property type="project" value="UniProtKB-UniRule"/>
</dbReference>
<evidence type="ECO:0000256" key="8">
    <source>
        <dbReference type="ARBA" id="ARBA00022490"/>
    </source>
</evidence>
<evidence type="ECO:0000256" key="6">
    <source>
        <dbReference type="ARBA" id="ARBA00012180"/>
    </source>
</evidence>
<organism evidence="18 19">
    <name type="scientific">Brevundimonas alba</name>
    <dbReference type="NCBI Taxonomy" id="74314"/>
    <lineage>
        <taxon>Bacteria</taxon>
        <taxon>Pseudomonadati</taxon>
        <taxon>Pseudomonadota</taxon>
        <taxon>Alphaproteobacteria</taxon>
        <taxon>Caulobacterales</taxon>
        <taxon>Caulobacteraceae</taxon>
        <taxon>Brevundimonas</taxon>
    </lineage>
</organism>
<dbReference type="GO" id="GO:0006298">
    <property type="term" value="P:mismatch repair"/>
    <property type="evidence" value="ECO:0007669"/>
    <property type="project" value="TreeGrafter"/>
</dbReference>
<dbReference type="NCBIfam" id="NF000595">
    <property type="entry name" value="PRK00015.1-3"/>
    <property type="match status" value="1"/>
</dbReference>
<dbReference type="InterPro" id="IPR001352">
    <property type="entry name" value="RNase_HII/HIII"/>
</dbReference>
<protein>
    <recommendedName>
        <fullName evidence="7 14">Ribonuclease HII</fullName>
        <shortName evidence="14">RNase HII</shortName>
        <ecNumber evidence="6 14">3.1.26.4</ecNumber>
    </recommendedName>
</protein>
<evidence type="ECO:0000256" key="15">
    <source>
        <dbReference type="PROSITE-ProRule" id="PRU01319"/>
    </source>
</evidence>
<comment type="cofactor">
    <cofactor evidence="2">
        <name>Mg(2+)</name>
        <dbReference type="ChEBI" id="CHEBI:18420"/>
    </cofactor>
</comment>
<comment type="caution">
    <text evidence="18">The sequence shown here is derived from an EMBL/GenBank/DDBJ whole genome shotgun (WGS) entry which is preliminary data.</text>
</comment>
<dbReference type="GO" id="GO:0003723">
    <property type="term" value="F:RNA binding"/>
    <property type="evidence" value="ECO:0007669"/>
    <property type="project" value="UniProtKB-UniRule"/>
</dbReference>
<evidence type="ECO:0000313" key="18">
    <source>
        <dbReference type="EMBL" id="NJC39901.1"/>
    </source>
</evidence>
<sequence>MKTPSKKPATKKPAAKAPAKAARGFPTLALERVLIQSCGGLVCGVDEAGRGPWAGPVAAGAVILNPDDLPEGIDDSKVLTAERRETLEAEIKARAVAWGVGFASVEEIAELNILHATGLAMCRAIEAMSVQPVGALVDGNYRFKLPCDVQTVVGGDGLSLSIAAASILAKTARDRLMVAMDEEYPGYGFASHKGYNAPVHQQALKDLGPCPAHRRGWAPIRALLED</sequence>
<dbReference type="PROSITE" id="PS51975">
    <property type="entry name" value="RNASE_H_2"/>
    <property type="match status" value="1"/>
</dbReference>
<evidence type="ECO:0000256" key="14">
    <source>
        <dbReference type="HAMAP-Rule" id="MF_00052"/>
    </source>
</evidence>
<evidence type="ECO:0000256" key="11">
    <source>
        <dbReference type="ARBA" id="ARBA00022759"/>
    </source>
</evidence>
<comment type="cofactor">
    <cofactor evidence="14 15">
        <name>Mn(2+)</name>
        <dbReference type="ChEBI" id="CHEBI:29035"/>
    </cofactor>
    <cofactor evidence="14 15">
        <name>Mg(2+)</name>
        <dbReference type="ChEBI" id="CHEBI:18420"/>
    </cofactor>
    <text evidence="14 15">Manganese or magnesium. Binds 1 divalent metal ion per monomer in the absence of substrate. May bind a second metal ion after substrate binding.</text>
</comment>
<keyword evidence="11 14" id="KW-0255">Endonuclease</keyword>
<dbReference type="Gene3D" id="3.30.420.10">
    <property type="entry name" value="Ribonuclease H-like superfamily/Ribonuclease H"/>
    <property type="match status" value="1"/>
</dbReference>
<dbReference type="GO" id="GO:0032299">
    <property type="term" value="C:ribonuclease H2 complex"/>
    <property type="evidence" value="ECO:0007669"/>
    <property type="project" value="TreeGrafter"/>
</dbReference>
<keyword evidence="10 14" id="KW-0479">Metal-binding</keyword>
<dbReference type="GO" id="GO:0005737">
    <property type="term" value="C:cytoplasm"/>
    <property type="evidence" value="ECO:0007669"/>
    <property type="project" value="UniProtKB-SubCell"/>
</dbReference>